<dbReference type="PRINTS" id="PR00405">
    <property type="entry name" value="REVINTRACTNG"/>
</dbReference>
<dbReference type="InterPro" id="IPR052589">
    <property type="entry name" value="Arf-GAP_dual-PH_domain"/>
</dbReference>
<proteinExistence type="predicted"/>
<dbReference type="GO" id="GO:0005886">
    <property type="term" value="C:plasma membrane"/>
    <property type="evidence" value="ECO:0007669"/>
    <property type="project" value="TreeGrafter"/>
</dbReference>
<evidence type="ECO:0000256" key="2">
    <source>
        <dbReference type="ARBA" id="ARBA00022723"/>
    </source>
</evidence>
<dbReference type="InterPro" id="IPR037849">
    <property type="entry name" value="PH1_ADAP"/>
</dbReference>
<dbReference type="SUPFAM" id="SSF57863">
    <property type="entry name" value="ArfGap/RecO-like zinc finger"/>
    <property type="match status" value="1"/>
</dbReference>
<dbReference type="EMBL" id="SRMA01026501">
    <property type="protein sequence ID" value="TRY83087.1"/>
    <property type="molecule type" value="Genomic_DNA"/>
</dbReference>
<keyword evidence="2" id="KW-0479">Metal-binding</keyword>
<evidence type="ECO:0000313" key="8">
    <source>
        <dbReference type="EMBL" id="TRY83087.1"/>
    </source>
</evidence>
<dbReference type="InterPro" id="IPR001849">
    <property type="entry name" value="PH_domain"/>
</dbReference>
<protein>
    <recommendedName>
        <fullName evidence="10">Arf-GAP domain-containing protein</fullName>
    </recommendedName>
</protein>
<name>A0A553PZI1_9TELE</name>
<dbReference type="PANTHER" id="PTHR46021">
    <property type="entry name" value="ARF-GAP WITH DUAL PH DOMAIN-CONTAINING PROTEIN 1-LIKE PROTEIN"/>
    <property type="match status" value="1"/>
</dbReference>
<dbReference type="InterPro" id="IPR011993">
    <property type="entry name" value="PH-like_dom_sf"/>
</dbReference>
<dbReference type="SMART" id="SM00105">
    <property type="entry name" value="ArfGap"/>
    <property type="match status" value="1"/>
</dbReference>
<evidence type="ECO:0008006" key="10">
    <source>
        <dbReference type="Google" id="ProtNLM"/>
    </source>
</evidence>
<dbReference type="Gene3D" id="2.30.29.30">
    <property type="entry name" value="Pleckstrin-homology domain (PH domain)/Phosphotyrosine-binding domain (PTB)"/>
    <property type="match status" value="2"/>
</dbReference>
<dbReference type="STRING" id="623744.A0A553PZI1"/>
<evidence type="ECO:0000256" key="4">
    <source>
        <dbReference type="ARBA" id="ARBA00022833"/>
    </source>
</evidence>
<accession>A0A553PZI1</accession>
<dbReference type="GO" id="GO:1902936">
    <property type="term" value="F:phosphatidylinositol bisphosphate binding"/>
    <property type="evidence" value="ECO:0007669"/>
    <property type="project" value="InterPro"/>
</dbReference>
<dbReference type="InterPro" id="IPR038508">
    <property type="entry name" value="ArfGAP_dom_sf"/>
</dbReference>
<keyword evidence="9" id="KW-1185">Reference proteome</keyword>
<dbReference type="CDD" id="cd13252">
    <property type="entry name" value="PH1_ADAP"/>
    <property type="match status" value="1"/>
</dbReference>
<gene>
    <name evidence="8" type="ORF">DNTS_000659</name>
</gene>
<dbReference type="GO" id="GO:0005547">
    <property type="term" value="F:phosphatidylinositol-3,4,5-trisphosphate binding"/>
    <property type="evidence" value="ECO:0007669"/>
    <property type="project" value="TreeGrafter"/>
</dbReference>
<dbReference type="SMART" id="SM00233">
    <property type="entry name" value="PH"/>
    <property type="match status" value="1"/>
</dbReference>
<evidence type="ECO:0000256" key="3">
    <source>
        <dbReference type="ARBA" id="ARBA00022771"/>
    </source>
</evidence>
<dbReference type="FunFam" id="1.10.220.150:FF:000011">
    <property type="entry name" value="Arf-GAP with dual PH domain-containing protein 1"/>
    <property type="match status" value="1"/>
</dbReference>
<evidence type="ECO:0000259" key="7">
    <source>
        <dbReference type="PROSITE" id="PS50115"/>
    </source>
</evidence>
<reference evidence="8 9" key="1">
    <citation type="journal article" date="2019" name="Sci. Data">
        <title>Hybrid genome assembly and annotation of Danionella translucida.</title>
        <authorList>
            <person name="Kadobianskyi M."/>
            <person name="Schulze L."/>
            <person name="Schuelke M."/>
            <person name="Judkewitz B."/>
        </authorList>
    </citation>
    <scope>NUCLEOTIDE SEQUENCE [LARGE SCALE GENOMIC DNA]</scope>
    <source>
        <strain evidence="8 9">Bolton</strain>
    </source>
</reference>
<dbReference type="SUPFAM" id="SSF50729">
    <property type="entry name" value="PH domain-like"/>
    <property type="match status" value="2"/>
</dbReference>
<evidence type="ECO:0000256" key="1">
    <source>
        <dbReference type="ARBA" id="ARBA00022468"/>
    </source>
</evidence>
<dbReference type="OrthoDB" id="73919at2759"/>
<dbReference type="GO" id="GO:0008270">
    <property type="term" value="F:zinc ion binding"/>
    <property type="evidence" value="ECO:0007669"/>
    <property type="project" value="UniProtKB-KW"/>
</dbReference>
<dbReference type="GO" id="GO:0005096">
    <property type="term" value="F:GTPase activator activity"/>
    <property type="evidence" value="ECO:0007669"/>
    <property type="project" value="UniProtKB-KW"/>
</dbReference>
<dbReference type="AlphaFoldDB" id="A0A553PZI1"/>
<dbReference type="GO" id="GO:0007507">
    <property type="term" value="P:heart development"/>
    <property type="evidence" value="ECO:0007669"/>
    <property type="project" value="TreeGrafter"/>
</dbReference>
<organism evidence="8 9">
    <name type="scientific">Danionella cerebrum</name>
    <dbReference type="NCBI Taxonomy" id="2873325"/>
    <lineage>
        <taxon>Eukaryota</taxon>
        <taxon>Metazoa</taxon>
        <taxon>Chordata</taxon>
        <taxon>Craniata</taxon>
        <taxon>Vertebrata</taxon>
        <taxon>Euteleostomi</taxon>
        <taxon>Actinopterygii</taxon>
        <taxon>Neopterygii</taxon>
        <taxon>Teleostei</taxon>
        <taxon>Ostariophysi</taxon>
        <taxon>Cypriniformes</taxon>
        <taxon>Danionidae</taxon>
        <taxon>Danioninae</taxon>
        <taxon>Danionella</taxon>
    </lineage>
</organism>
<dbReference type="Pfam" id="PF01412">
    <property type="entry name" value="ArfGap"/>
    <property type="match status" value="1"/>
</dbReference>
<feature type="domain" description="PH" evidence="6">
    <location>
        <begin position="131"/>
        <end position="248"/>
    </location>
</feature>
<feature type="domain" description="Arf-GAP" evidence="7">
    <location>
        <begin position="8"/>
        <end position="128"/>
    </location>
</feature>
<dbReference type="PROSITE" id="PS50003">
    <property type="entry name" value="PH_DOMAIN"/>
    <property type="match status" value="1"/>
</dbReference>
<dbReference type="Proteomes" id="UP000316079">
    <property type="component" value="Unassembled WGS sequence"/>
</dbReference>
<comment type="caution">
    <text evidence="8">The sequence shown here is derived from an EMBL/GenBank/DDBJ whole genome shotgun (WGS) entry which is preliminary data.</text>
</comment>
<keyword evidence="4" id="KW-0862">Zinc</keyword>
<dbReference type="InterPro" id="IPR037278">
    <property type="entry name" value="ARFGAP/RecO"/>
</dbReference>
<evidence type="ECO:0000313" key="9">
    <source>
        <dbReference type="Proteomes" id="UP000316079"/>
    </source>
</evidence>
<dbReference type="Gene3D" id="1.10.220.150">
    <property type="entry name" value="Arf GTPase activating protein"/>
    <property type="match status" value="1"/>
</dbReference>
<dbReference type="PANTHER" id="PTHR46021:SF6">
    <property type="entry name" value="ARF-GAP WITH DUAL PH DOMAIN-CONTAINING PROTEIN 2"/>
    <property type="match status" value="1"/>
</dbReference>
<sequence>MANREKNKKTLLDLVKLPENSCCADCGAADPDWASCTLGIFVCLNCSGTHRNLPVVSRVKSIRLDFWDDDLVQFMKSNGNYAAKNFYEKFVPIFYYRPQPDDCEVLREQWIRAKYERLEFTKEKTERPYTAGVYEGMLWKKGKDKAQFLERKFVLSVHDFTLKYYKEDVREHPLYTSDFAFKYQESKGPKATIFVKDLNATFQPKKMGHAHGLQLTYQTDNHTRNLFVYHKNGELIVNWFNAIRATRHIFLRTAFPTAKDEDIIPWITRNYLKEGYMEKTGPLDAIELGVVFLGSENHGYSVIEWVPKGTRGNKWRYGVIVETPDRQFVFMCEQEHDQTEWVKALKTVISKPMMPQDYITEANIQRRK</sequence>
<keyword evidence="3 5" id="KW-0863">Zinc-finger</keyword>
<dbReference type="Pfam" id="PF00169">
    <property type="entry name" value="PH"/>
    <property type="match status" value="1"/>
</dbReference>
<keyword evidence="1" id="KW-0343">GTPase activation</keyword>
<evidence type="ECO:0000259" key="6">
    <source>
        <dbReference type="PROSITE" id="PS50003"/>
    </source>
</evidence>
<evidence type="ECO:0000256" key="5">
    <source>
        <dbReference type="PROSITE-ProRule" id="PRU00288"/>
    </source>
</evidence>
<dbReference type="PROSITE" id="PS50115">
    <property type="entry name" value="ARFGAP"/>
    <property type="match status" value="1"/>
</dbReference>
<dbReference type="GO" id="GO:0005737">
    <property type="term" value="C:cytoplasm"/>
    <property type="evidence" value="ECO:0007669"/>
    <property type="project" value="TreeGrafter"/>
</dbReference>
<dbReference type="InterPro" id="IPR001164">
    <property type="entry name" value="ArfGAP_dom"/>
</dbReference>